<feature type="region of interest" description="Disordered" evidence="8">
    <location>
        <begin position="168"/>
        <end position="187"/>
    </location>
</feature>
<feature type="region of interest" description="Disordered" evidence="8">
    <location>
        <begin position="18"/>
        <end position="46"/>
    </location>
</feature>
<dbReference type="Proteomes" id="UP000825935">
    <property type="component" value="Chromosome 24"/>
</dbReference>
<feature type="domain" description="AP2/ERF" evidence="9">
    <location>
        <begin position="77"/>
        <end position="134"/>
    </location>
</feature>
<feature type="compositionally biased region" description="Low complexity" evidence="8">
    <location>
        <begin position="36"/>
        <end position="46"/>
    </location>
</feature>
<comment type="caution">
    <text evidence="10">The sequence shown here is derived from an EMBL/GenBank/DDBJ whole genome shotgun (WGS) entry which is preliminary data.</text>
</comment>
<proteinExistence type="inferred from homology"/>
<dbReference type="Gene3D" id="3.30.730.10">
    <property type="entry name" value="AP2/ERF domain"/>
    <property type="match status" value="1"/>
</dbReference>
<evidence type="ECO:0000256" key="8">
    <source>
        <dbReference type="SAM" id="MobiDB-lite"/>
    </source>
</evidence>
<dbReference type="PRINTS" id="PR00367">
    <property type="entry name" value="ETHRSPELEMNT"/>
</dbReference>
<keyword evidence="5" id="KW-0804">Transcription</keyword>
<name>A0A8T2RWU0_CERRI</name>
<feature type="compositionally biased region" description="Basic and acidic residues" evidence="8">
    <location>
        <begin position="357"/>
        <end position="376"/>
    </location>
</feature>
<dbReference type="PANTHER" id="PTHR31985">
    <property type="entry name" value="ETHYLENE-RESPONSIVE TRANSCRIPTION FACTOR ERF042-RELATED"/>
    <property type="match status" value="1"/>
</dbReference>
<evidence type="ECO:0000256" key="2">
    <source>
        <dbReference type="ARBA" id="ARBA00023015"/>
    </source>
</evidence>
<dbReference type="FunFam" id="3.30.730.10:FF:000001">
    <property type="entry name" value="Ethylene-responsive transcription factor 2"/>
    <property type="match status" value="1"/>
</dbReference>
<evidence type="ECO:0000256" key="6">
    <source>
        <dbReference type="ARBA" id="ARBA00023242"/>
    </source>
</evidence>
<keyword evidence="3" id="KW-0238">DNA-binding</keyword>
<dbReference type="AlphaFoldDB" id="A0A8T2RWU0"/>
<organism evidence="10 11">
    <name type="scientific">Ceratopteris richardii</name>
    <name type="common">Triangle waterfern</name>
    <dbReference type="NCBI Taxonomy" id="49495"/>
    <lineage>
        <taxon>Eukaryota</taxon>
        <taxon>Viridiplantae</taxon>
        <taxon>Streptophyta</taxon>
        <taxon>Embryophyta</taxon>
        <taxon>Tracheophyta</taxon>
        <taxon>Polypodiopsida</taxon>
        <taxon>Polypodiidae</taxon>
        <taxon>Polypodiales</taxon>
        <taxon>Pteridineae</taxon>
        <taxon>Pteridaceae</taxon>
        <taxon>Parkerioideae</taxon>
        <taxon>Ceratopteris</taxon>
    </lineage>
</organism>
<dbReference type="GO" id="GO:0005634">
    <property type="term" value="C:nucleus"/>
    <property type="evidence" value="ECO:0007669"/>
    <property type="project" value="UniProtKB-SubCell"/>
</dbReference>
<keyword evidence="11" id="KW-1185">Reference proteome</keyword>
<keyword evidence="4" id="KW-0010">Activator</keyword>
<feature type="region of interest" description="Disordered" evidence="8">
    <location>
        <begin position="233"/>
        <end position="281"/>
    </location>
</feature>
<dbReference type="Pfam" id="PF00847">
    <property type="entry name" value="AP2"/>
    <property type="match status" value="1"/>
</dbReference>
<comment type="subcellular location">
    <subcellularLocation>
        <location evidence="1">Nucleus</location>
    </subcellularLocation>
</comment>
<dbReference type="CDD" id="cd00018">
    <property type="entry name" value="AP2"/>
    <property type="match status" value="1"/>
</dbReference>
<feature type="region of interest" description="Disordered" evidence="8">
    <location>
        <begin position="294"/>
        <end position="316"/>
    </location>
</feature>
<evidence type="ECO:0000256" key="1">
    <source>
        <dbReference type="ARBA" id="ARBA00004123"/>
    </source>
</evidence>
<evidence type="ECO:0000313" key="10">
    <source>
        <dbReference type="EMBL" id="KAH7300057.1"/>
    </source>
</evidence>
<feature type="compositionally biased region" description="Low complexity" evidence="8">
    <location>
        <begin position="58"/>
        <end position="71"/>
    </location>
</feature>
<evidence type="ECO:0000259" key="9">
    <source>
        <dbReference type="PROSITE" id="PS51032"/>
    </source>
</evidence>
<dbReference type="InterPro" id="IPR036955">
    <property type="entry name" value="AP2/ERF_dom_sf"/>
</dbReference>
<feature type="compositionally biased region" description="Basic and acidic residues" evidence="8">
    <location>
        <begin position="254"/>
        <end position="265"/>
    </location>
</feature>
<feature type="region of interest" description="Disordered" evidence="8">
    <location>
        <begin position="349"/>
        <end position="385"/>
    </location>
</feature>
<reference evidence="10" key="1">
    <citation type="submission" date="2021-08" db="EMBL/GenBank/DDBJ databases">
        <title>WGS assembly of Ceratopteris richardii.</title>
        <authorList>
            <person name="Marchant D.B."/>
            <person name="Chen G."/>
            <person name="Jenkins J."/>
            <person name="Shu S."/>
            <person name="Leebens-Mack J."/>
            <person name="Grimwood J."/>
            <person name="Schmutz J."/>
            <person name="Soltis P."/>
            <person name="Soltis D."/>
            <person name="Chen Z.-H."/>
        </authorList>
    </citation>
    <scope>NUCLEOTIDE SEQUENCE</scope>
    <source>
        <strain evidence="10">Whitten #5841</strain>
        <tissue evidence="10">Leaf</tissue>
    </source>
</reference>
<dbReference type="GO" id="GO:0003700">
    <property type="term" value="F:DNA-binding transcription factor activity"/>
    <property type="evidence" value="ECO:0007669"/>
    <property type="project" value="InterPro"/>
</dbReference>
<evidence type="ECO:0000256" key="5">
    <source>
        <dbReference type="ARBA" id="ARBA00023163"/>
    </source>
</evidence>
<dbReference type="InterPro" id="IPR016177">
    <property type="entry name" value="DNA-bd_dom_sf"/>
</dbReference>
<keyword evidence="2" id="KW-0805">Transcription regulation</keyword>
<evidence type="ECO:0000256" key="4">
    <source>
        <dbReference type="ARBA" id="ARBA00023159"/>
    </source>
</evidence>
<dbReference type="SUPFAM" id="SSF54171">
    <property type="entry name" value="DNA-binding domain"/>
    <property type="match status" value="1"/>
</dbReference>
<gene>
    <name evidence="10" type="ORF">KP509_24G043300</name>
</gene>
<feature type="region of interest" description="Disordered" evidence="8">
    <location>
        <begin position="58"/>
        <end position="78"/>
    </location>
</feature>
<evidence type="ECO:0000313" key="11">
    <source>
        <dbReference type="Proteomes" id="UP000825935"/>
    </source>
</evidence>
<dbReference type="OrthoDB" id="1937547at2759"/>
<protein>
    <recommendedName>
        <fullName evidence="9">AP2/ERF domain-containing protein</fullName>
    </recommendedName>
</protein>
<sequence length="385" mass="40836">MLHLTSNLRLVISEYHPSQSTPMLQHSPPSSQPDNAPASTSYSVSSSSLCASSPAAAVASPDISPDAAPSPGTSVPHYRGVRKRSWGKWVAEIREPRKRSRIWLGSYFSAEAAARAFDVAAYCLRGPSARMNLPDSVPSCVKDLPSLSPRSVQKVALTAGCIADSAARTSYPASDPPTSVLSSSNELPSAKAGSLAGLAVQPPTNMSATEQVYPAGSSVRVERMLTSLRHQHFSSRVEDHTENPQPNSSQDGRSVTKEGSRRTETLSKPPRISISGVSKSLARPAETCSQSALLSSSISSLPREGSTTTESPVGWRSEISTAQECLAGLVWESSPKPTIEQIADAMLLVPPPSSPESDQHVDADAAIRSCDDEGHPISDAPLWNF</sequence>
<evidence type="ECO:0000256" key="3">
    <source>
        <dbReference type="ARBA" id="ARBA00023125"/>
    </source>
</evidence>
<dbReference type="InterPro" id="IPR001471">
    <property type="entry name" value="AP2/ERF_dom"/>
</dbReference>
<accession>A0A8T2RWU0</accession>
<dbReference type="GO" id="GO:0003677">
    <property type="term" value="F:DNA binding"/>
    <property type="evidence" value="ECO:0007669"/>
    <property type="project" value="UniProtKB-KW"/>
</dbReference>
<dbReference type="PANTHER" id="PTHR31985:SF273">
    <property type="entry name" value="ETHYLENE-RESPONSIVE TRANSCRIPTION FACTOR ERF017"/>
    <property type="match status" value="1"/>
</dbReference>
<comment type="similarity">
    <text evidence="7">Belongs to the AP2/ERF transcription factor family. ERF subfamily.</text>
</comment>
<dbReference type="PROSITE" id="PS51032">
    <property type="entry name" value="AP2_ERF"/>
    <property type="match status" value="1"/>
</dbReference>
<evidence type="ECO:0000256" key="7">
    <source>
        <dbReference type="ARBA" id="ARBA00024343"/>
    </source>
</evidence>
<dbReference type="EMBL" id="CM035429">
    <property type="protein sequence ID" value="KAH7300057.1"/>
    <property type="molecule type" value="Genomic_DNA"/>
</dbReference>
<dbReference type="InterPro" id="IPR051032">
    <property type="entry name" value="AP2/ERF_TF_ERF_subfamily"/>
</dbReference>
<keyword evidence="6" id="KW-0539">Nucleus</keyword>
<dbReference type="SMART" id="SM00380">
    <property type="entry name" value="AP2"/>
    <property type="match status" value="1"/>
</dbReference>
<feature type="compositionally biased region" description="Polar residues" evidence="8">
    <location>
        <begin position="18"/>
        <end position="34"/>
    </location>
</feature>
<feature type="compositionally biased region" description="Polar residues" evidence="8">
    <location>
        <begin position="243"/>
        <end position="253"/>
    </location>
</feature>